<evidence type="ECO:0000256" key="1">
    <source>
        <dbReference type="ARBA" id="ARBA00004141"/>
    </source>
</evidence>
<dbReference type="Proteomes" id="UP001596410">
    <property type="component" value="Unassembled WGS sequence"/>
</dbReference>
<evidence type="ECO:0000256" key="2">
    <source>
        <dbReference type="ARBA" id="ARBA00022448"/>
    </source>
</evidence>
<proteinExistence type="predicted"/>
<evidence type="ECO:0000256" key="5">
    <source>
        <dbReference type="ARBA" id="ARBA00022989"/>
    </source>
</evidence>
<keyword evidence="4" id="KW-0677">Repeat</keyword>
<accession>A0ABW2ELS6</accession>
<keyword evidence="9" id="KW-1185">Reference proteome</keyword>
<dbReference type="PANTHER" id="PTHR43652:SF2">
    <property type="entry name" value="BASIC AMINO ACID ANTIPORTER YFCC-RELATED"/>
    <property type="match status" value="1"/>
</dbReference>
<keyword evidence="3" id="KW-0812">Transmembrane</keyword>
<dbReference type="PANTHER" id="PTHR43652">
    <property type="entry name" value="BASIC AMINO ACID ANTIPORTER YFCC-RELATED"/>
    <property type="match status" value="1"/>
</dbReference>
<comment type="caution">
    <text evidence="8">The sequence shown here is derived from an EMBL/GenBank/DDBJ whole genome shotgun (WGS) entry which is preliminary data.</text>
</comment>
<feature type="domain" description="Citrate transporter-like" evidence="7">
    <location>
        <begin position="2"/>
        <end position="108"/>
    </location>
</feature>
<evidence type="ECO:0000259" key="7">
    <source>
        <dbReference type="Pfam" id="PF03600"/>
    </source>
</evidence>
<reference evidence="9" key="1">
    <citation type="journal article" date="2019" name="Int. J. Syst. Evol. Microbiol.">
        <title>The Global Catalogue of Microorganisms (GCM) 10K type strain sequencing project: providing services to taxonomists for standard genome sequencing and annotation.</title>
        <authorList>
            <consortium name="The Broad Institute Genomics Platform"/>
            <consortium name="The Broad Institute Genome Sequencing Center for Infectious Disease"/>
            <person name="Wu L."/>
            <person name="Ma J."/>
        </authorList>
    </citation>
    <scope>NUCLEOTIDE SEQUENCE [LARGE SCALE GENOMIC DNA]</scope>
    <source>
        <strain evidence="9">CGMCC 4.1621</strain>
    </source>
</reference>
<dbReference type="Pfam" id="PF03600">
    <property type="entry name" value="CitMHS"/>
    <property type="match status" value="1"/>
</dbReference>
<organism evidence="8 9">
    <name type="scientific">Halobacillus seohaensis</name>
    <dbReference type="NCBI Taxonomy" id="447421"/>
    <lineage>
        <taxon>Bacteria</taxon>
        <taxon>Bacillati</taxon>
        <taxon>Bacillota</taxon>
        <taxon>Bacilli</taxon>
        <taxon>Bacillales</taxon>
        <taxon>Bacillaceae</taxon>
        <taxon>Halobacillus</taxon>
    </lineage>
</organism>
<gene>
    <name evidence="8" type="ORF">ACFQIC_15015</name>
</gene>
<evidence type="ECO:0000313" key="8">
    <source>
        <dbReference type="EMBL" id="MFC7063133.1"/>
    </source>
</evidence>
<dbReference type="EMBL" id="JBHSZV010000039">
    <property type="protein sequence ID" value="MFC7063133.1"/>
    <property type="molecule type" value="Genomic_DNA"/>
</dbReference>
<name>A0ABW2ELS6_9BACI</name>
<dbReference type="InterPro" id="IPR051679">
    <property type="entry name" value="DASS-Related_Transporters"/>
</dbReference>
<keyword evidence="6" id="KW-0472">Membrane</keyword>
<evidence type="ECO:0000313" key="9">
    <source>
        <dbReference type="Proteomes" id="UP001596410"/>
    </source>
</evidence>
<dbReference type="InterPro" id="IPR004680">
    <property type="entry name" value="Cit_transptr-like_dom"/>
</dbReference>
<comment type="subcellular location">
    <subcellularLocation>
        <location evidence="1">Membrane</location>
        <topology evidence="1">Multi-pass membrane protein</topology>
    </subcellularLocation>
</comment>
<keyword evidence="5" id="KW-1133">Transmembrane helix</keyword>
<sequence>MLTIALLFIVAGVFEKSGLIERLMSTFLAKAKTHRGALSRLVIPISGFSAFLNNTPIVVTLTPIIKKWSSEHNISPSKFLLPLSYASILGGTITLMRTSTNLVIHGLLLDFDTNGLSFFK</sequence>
<protein>
    <submittedName>
        <fullName evidence="8">SLC13 family permease</fullName>
    </submittedName>
</protein>
<evidence type="ECO:0000256" key="6">
    <source>
        <dbReference type="ARBA" id="ARBA00023136"/>
    </source>
</evidence>
<dbReference type="RefSeq" id="WP_204711695.1">
    <property type="nucleotide sequence ID" value="NZ_JBHSZV010000039.1"/>
</dbReference>
<keyword evidence="2" id="KW-0813">Transport</keyword>
<evidence type="ECO:0000256" key="3">
    <source>
        <dbReference type="ARBA" id="ARBA00022692"/>
    </source>
</evidence>
<evidence type="ECO:0000256" key="4">
    <source>
        <dbReference type="ARBA" id="ARBA00022737"/>
    </source>
</evidence>